<protein>
    <submittedName>
        <fullName evidence="1">Uncharacterized protein</fullName>
    </submittedName>
</protein>
<proteinExistence type="predicted"/>
<dbReference type="AlphaFoldDB" id="A0A4S5BNY5"/>
<sequence>MSTLKPIQGKTPPATEQEVQERYALMDKAIRQTGLQIDELESALGMYMVGFHFGWKVLHVIHSKKTIAKYEGILGIKVREAFPEYGPDADRTNAFKLIKSVSSFWKLVSGDERPPIQLDKRTIQD</sequence>
<evidence type="ECO:0000313" key="2">
    <source>
        <dbReference type="Proteomes" id="UP000306236"/>
    </source>
</evidence>
<gene>
    <name evidence="1" type="ORF">E8K88_15520</name>
</gene>
<dbReference type="Proteomes" id="UP000306236">
    <property type="component" value="Unassembled WGS sequence"/>
</dbReference>
<comment type="caution">
    <text evidence="1">The sequence shown here is derived from an EMBL/GenBank/DDBJ whole genome shotgun (WGS) entry which is preliminary data.</text>
</comment>
<name>A0A4S5BNY5_9BURK</name>
<dbReference type="OrthoDB" id="8562828at2"/>
<keyword evidence="2" id="KW-1185">Reference proteome</keyword>
<reference evidence="1 2" key="1">
    <citation type="submission" date="2019-04" db="EMBL/GenBank/DDBJ databases">
        <title>Lampropedia sp YIM MLB12 draf genome.</title>
        <authorList>
            <person name="Wang Y.-X."/>
        </authorList>
    </citation>
    <scope>NUCLEOTIDE SEQUENCE [LARGE SCALE GENOMIC DNA]</scope>
    <source>
        <strain evidence="1 2">YIM MLB12</strain>
    </source>
</reference>
<organism evidence="1 2">
    <name type="scientific">Lampropedia aestuarii</name>
    <dbReference type="NCBI Taxonomy" id="2562762"/>
    <lineage>
        <taxon>Bacteria</taxon>
        <taxon>Pseudomonadati</taxon>
        <taxon>Pseudomonadota</taxon>
        <taxon>Betaproteobacteria</taxon>
        <taxon>Burkholderiales</taxon>
        <taxon>Comamonadaceae</taxon>
        <taxon>Lampropedia</taxon>
    </lineage>
</organism>
<dbReference type="RefSeq" id="WP_136407590.1">
    <property type="nucleotide sequence ID" value="NZ_SSWX01000025.1"/>
</dbReference>
<evidence type="ECO:0000313" key="1">
    <source>
        <dbReference type="EMBL" id="THJ31296.1"/>
    </source>
</evidence>
<accession>A0A4S5BNY5</accession>
<dbReference type="EMBL" id="SSWX01000025">
    <property type="protein sequence ID" value="THJ31296.1"/>
    <property type="molecule type" value="Genomic_DNA"/>
</dbReference>